<dbReference type="Pfam" id="PF12802">
    <property type="entry name" value="MarR_2"/>
    <property type="match status" value="1"/>
</dbReference>
<dbReference type="InterPro" id="IPR000835">
    <property type="entry name" value="HTH_MarR-typ"/>
</dbReference>
<evidence type="ECO:0000259" key="3">
    <source>
        <dbReference type="Pfam" id="PF12802"/>
    </source>
</evidence>
<dbReference type="CDD" id="cd23763">
    <property type="entry name" value="ASKHA_ATPase_ROK"/>
    <property type="match status" value="1"/>
</dbReference>
<evidence type="ECO:0000256" key="1">
    <source>
        <dbReference type="ARBA" id="ARBA00006479"/>
    </source>
</evidence>
<dbReference type="InterPro" id="IPR036388">
    <property type="entry name" value="WH-like_DNA-bd_sf"/>
</dbReference>
<name>A0ABP7R760_9ACTN</name>
<feature type="compositionally biased region" description="Low complexity" evidence="2">
    <location>
        <begin position="379"/>
        <end position="395"/>
    </location>
</feature>
<dbReference type="PANTHER" id="PTHR18964:SF149">
    <property type="entry name" value="BIFUNCTIONAL UDP-N-ACETYLGLUCOSAMINE 2-EPIMERASE_N-ACETYLMANNOSAMINE KINASE"/>
    <property type="match status" value="1"/>
</dbReference>
<dbReference type="Proteomes" id="UP001500456">
    <property type="component" value="Unassembled WGS sequence"/>
</dbReference>
<sequence>MPASPSTARAINDRLALRLLQQQGPLTAGQLKQLTGLSRPTVADLVERLTAAGLIGVVGESGEQRRGPNAKLYGIVADRAHLAALDIRTEGVAVLVSDLLGQVLAEASMPIGDDTGTGSAVEQAVTLVERVAKEAGADRLHTLGIGAPGLIDPVSGDLRDSSGLPEWHRQLVAALQERFPQARVSVENETNLAALAEQRDGAARDRDTFVLLWLGMGIGAAVVLDGTLRRGASGGAGEIGFLPVPGTTGLPSATDCDGGFHSLAGAGAIADLAAQHGLTAPPTAHEPRAAALVRAAVEAVEGRAAMVDGAAVEGRAVLLEGAAAAAETAVAVERVGEGRAAVMGKAVEGPVAAVDRARRGALAKGDPRAEDGRVASHQGSASDADRSPAASADGGRAVPYAGPEVGGFLEVRAGDGPAGSRPGPASDADRSPAASADGGRAVPYAGPEVGGFLEVRAEDGRAAPHQGSASDADRSPAASADGGRAVPYAGPEVGGFLDARAEDGRGAPHPGPASDAGRSRNALAGDIRAVPHTGPAPDAVRSPEALAEGGGAGPPTDPEVGAASHAGPASGADRSPAATAEGVRAAPPPSPAPDRFLDALADRVALGAAAVIAVLDPGCVVLAGEIGRAGGDTLALRVQDRLARLSPLPTEVRPSALGGGAVLRGALLTAREQAQDELFAPRRMS</sequence>
<feature type="region of interest" description="Disordered" evidence="2">
    <location>
        <begin position="460"/>
        <end position="591"/>
    </location>
</feature>
<dbReference type="Gene3D" id="1.10.10.10">
    <property type="entry name" value="Winged helix-like DNA-binding domain superfamily/Winged helix DNA-binding domain"/>
    <property type="match status" value="1"/>
</dbReference>
<dbReference type="Pfam" id="PF00480">
    <property type="entry name" value="ROK"/>
    <property type="match status" value="1"/>
</dbReference>
<feature type="compositionally biased region" description="Low complexity" evidence="2">
    <location>
        <begin position="422"/>
        <end position="439"/>
    </location>
</feature>
<evidence type="ECO:0000313" key="4">
    <source>
        <dbReference type="EMBL" id="GAA3992646.1"/>
    </source>
</evidence>
<dbReference type="EMBL" id="BAAAZX010000007">
    <property type="protein sequence ID" value="GAA3992646.1"/>
    <property type="molecule type" value="Genomic_DNA"/>
</dbReference>
<gene>
    <name evidence="4" type="ORF">GCM10022232_29540</name>
</gene>
<dbReference type="InterPro" id="IPR043129">
    <property type="entry name" value="ATPase_NBD"/>
</dbReference>
<proteinExistence type="inferred from homology"/>
<feature type="domain" description="HTH marR-type" evidence="3">
    <location>
        <begin position="16"/>
        <end position="66"/>
    </location>
</feature>
<dbReference type="SUPFAM" id="SSF53067">
    <property type="entry name" value="Actin-like ATPase domain"/>
    <property type="match status" value="2"/>
</dbReference>
<dbReference type="Gene3D" id="3.30.420.40">
    <property type="match status" value="3"/>
</dbReference>
<feature type="compositionally biased region" description="Low complexity" evidence="2">
    <location>
        <begin position="467"/>
        <end position="483"/>
    </location>
</feature>
<feature type="compositionally biased region" description="Basic and acidic residues" evidence="2">
    <location>
        <begin position="365"/>
        <end position="374"/>
    </location>
</feature>
<keyword evidence="5" id="KW-1185">Reference proteome</keyword>
<evidence type="ECO:0000313" key="5">
    <source>
        <dbReference type="Proteomes" id="UP001500456"/>
    </source>
</evidence>
<organism evidence="4 5">
    <name type="scientific">Streptomyces plumbiresistens</name>
    <dbReference type="NCBI Taxonomy" id="511811"/>
    <lineage>
        <taxon>Bacteria</taxon>
        <taxon>Bacillati</taxon>
        <taxon>Actinomycetota</taxon>
        <taxon>Actinomycetes</taxon>
        <taxon>Kitasatosporales</taxon>
        <taxon>Streptomycetaceae</taxon>
        <taxon>Streptomyces</taxon>
    </lineage>
</organism>
<accession>A0ABP7R760</accession>
<dbReference type="InterPro" id="IPR000600">
    <property type="entry name" value="ROK"/>
</dbReference>
<comment type="caution">
    <text evidence="4">The sequence shown here is derived from an EMBL/GenBank/DDBJ whole genome shotgun (WGS) entry which is preliminary data.</text>
</comment>
<dbReference type="CDD" id="cd00090">
    <property type="entry name" value="HTH_ARSR"/>
    <property type="match status" value="1"/>
</dbReference>
<feature type="region of interest" description="Disordered" evidence="2">
    <location>
        <begin position="360"/>
        <end position="447"/>
    </location>
</feature>
<dbReference type="InterPro" id="IPR011991">
    <property type="entry name" value="ArsR-like_HTH"/>
</dbReference>
<dbReference type="SUPFAM" id="SSF46785">
    <property type="entry name" value="Winged helix' DNA-binding domain"/>
    <property type="match status" value="1"/>
</dbReference>
<dbReference type="PANTHER" id="PTHR18964">
    <property type="entry name" value="ROK (REPRESSOR, ORF, KINASE) FAMILY"/>
    <property type="match status" value="1"/>
</dbReference>
<feature type="compositionally biased region" description="Low complexity" evidence="2">
    <location>
        <begin position="561"/>
        <end position="572"/>
    </location>
</feature>
<evidence type="ECO:0000256" key="2">
    <source>
        <dbReference type="SAM" id="MobiDB-lite"/>
    </source>
</evidence>
<dbReference type="InterPro" id="IPR036390">
    <property type="entry name" value="WH_DNA-bd_sf"/>
</dbReference>
<protein>
    <recommendedName>
        <fullName evidence="3">HTH marR-type domain-containing protein</fullName>
    </recommendedName>
</protein>
<comment type="similarity">
    <text evidence="1">Belongs to the ROK (NagC/XylR) family.</text>
</comment>
<reference evidence="5" key="1">
    <citation type="journal article" date="2019" name="Int. J. Syst. Evol. Microbiol.">
        <title>The Global Catalogue of Microorganisms (GCM) 10K type strain sequencing project: providing services to taxonomists for standard genome sequencing and annotation.</title>
        <authorList>
            <consortium name="The Broad Institute Genomics Platform"/>
            <consortium name="The Broad Institute Genome Sequencing Center for Infectious Disease"/>
            <person name="Wu L."/>
            <person name="Ma J."/>
        </authorList>
    </citation>
    <scope>NUCLEOTIDE SEQUENCE [LARGE SCALE GENOMIC DNA]</scope>
    <source>
        <strain evidence="5">JCM 16924</strain>
    </source>
</reference>